<organism evidence="2 3">
    <name type="scientific">Fomitopsis schrenkii</name>
    <name type="common">Brown rot fungus</name>
    <dbReference type="NCBI Taxonomy" id="2126942"/>
    <lineage>
        <taxon>Eukaryota</taxon>
        <taxon>Fungi</taxon>
        <taxon>Dikarya</taxon>
        <taxon>Basidiomycota</taxon>
        <taxon>Agaricomycotina</taxon>
        <taxon>Agaricomycetes</taxon>
        <taxon>Polyporales</taxon>
        <taxon>Fomitopsis</taxon>
    </lineage>
</organism>
<dbReference type="Proteomes" id="UP000015241">
    <property type="component" value="Unassembled WGS sequence"/>
</dbReference>
<reference evidence="2 3" key="1">
    <citation type="journal article" date="2012" name="Science">
        <title>The Paleozoic origin of enzymatic lignin decomposition reconstructed from 31 fungal genomes.</title>
        <authorList>
            <person name="Floudas D."/>
            <person name="Binder M."/>
            <person name="Riley R."/>
            <person name="Barry K."/>
            <person name="Blanchette R.A."/>
            <person name="Henrissat B."/>
            <person name="Martinez A.T."/>
            <person name="Otillar R."/>
            <person name="Spatafora J.W."/>
            <person name="Yadav J.S."/>
            <person name="Aerts A."/>
            <person name="Benoit I."/>
            <person name="Boyd A."/>
            <person name="Carlson A."/>
            <person name="Copeland A."/>
            <person name="Coutinho P.M."/>
            <person name="de Vries R.P."/>
            <person name="Ferreira P."/>
            <person name="Findley K."/>
            <person name="Foster B."/>
            <person name="Gaskell J."/>
            <person name="Glotzer D."/>
            <person name="Gorecki P."/>
            <person name="Heitman J."/>
            <person name="Hesse C."/>
            <person name="Hori C."/>
            <person name="Igarashi K."/>
            <person name="Jurgens J.A."/>
            <person name="Kallen N."/>
            <person name="Kersten P."/>
            <person name="Kohler A."/>
            <person name="Kuees U."/>
            <person name="Kumar T.K.A."/>
            <person name="Kuo A."/>
            <person name="LaButti K."/>
            <person name="Larrondo L.F."/>
            <person name="Lindquist E."/>
            <person name="Ling A."/>
            <person name="Lombard V."/>
            <person name="Lucas S."/>
            <person name="Lundell T."/>
            <person name="Martin R."/>
            <person name="McLaughlin D.J."/>
            <person name="Morgenstern I."/>
            <person name="Morin E."/>
            <person name="Murat C."/>
            <person name="Nagy L.G."/>
            <person name="Nolan M."/>
            <person name="Ohm R.A."/>
            <person name="Patyshakuliyeva A."/>
            <person name="Rokas A."/>
            <person name="Ruiz-Duenas F.J."/>
            <person name="Sabat G."/>
            <person name="Salamov A."/>
            <person name="Samejima M."/>
            <person name="Schmutz J."/>
            <person name="Slot J.C."/>
            <person name="St John F."/>
            <person name="Stenlid J."/>
            <person name="Sun H."/>
            <person name="Sun S."/>
            <person name="Syed K."/>
            <person name="Tsang A."/>
            <person name="Wiebenga A."/>
            <person name="Young D."/>
            <person name="Pisabarro A."/>
            <person name="Eastwood D.C."/>
            <person name="Martin F."/>
            <person name="Cullen D."/>
            <person name="Grigoriev I.V."/>
            <person name="Hibbett D.S."/>
        </authorList>
    </citation>
    <scope>NUCLEOTIDE SEQUENCE</scope>
    <source>
        <strain evidence="3">FP-58527</strain>
    </source>
</reference>
<dbReference type="AlphaFoldDB" id="S8F5R5"/>
<dbReference type="OrthoDB" id="3051453at2759"/>
<gene>
    <name evidence="2" type="ORF">FOMPIDRAFT_117606</name>
</gene>
<proteinExistence type="predicted"/>
<feature type="region of interest" description="Disordered" evidence="1">
    <location>
        <begin position="421"/>
        <end position="455"/>
    </location>
</feature>
<name>S8F5R5_FOMSC</name>
<evidence type="ECO:0000313" key="3">
    <source>
        <dbReference type="Proteomes" id="UP000015241"/>
    </source>
</evidence>
<feature type="region of interest" description="Disordered" evidence="1">
    <location>
        <begin position="308"/>
        <end position="330"/>
    </location>
</feature>
<accession>S8F5R5</accession>
<sequence length="455" mass="50082">MDHNGMRKHLEDIIAGMGGLQDPSDRRREETRCFKMLYDWFTVLWQLGVEKARHRKTDVIPRITAHRDEKGERLPDPSLTLKIERTNGKSLETAPGGDDPREALAWMWLELLTGSTVEYSEAEETFIKGTIAALPPTSLRVVGRLFQDRVARKGRAPSLLEVTRQKLRGNMRSRVLRMGWRAAAMVFCECGMPSDFWSLSKALATVPMDDDVLGALLAMAGHPKADFTLPGEDTMAALLFKVALRCAVSSCWLRIAQHYPGWDRAWDWLDDAVQDGTLSAQIPPDATTKQKADRSLSVAKFGKLLGPGAKPKSAAGTDVPSPSVAGQKRSLDEAIGAGADDWGRARDVRKCLDVLRGSRFTTREAVDVPAVAEYALGSHYLATIEGIFNIIHESFVIISAPDQSTRKALVALRDVLRDQWDVSEPPTSLPSSDTPESGAASSKRPAKARRVESAK</sequence>
<keyword evidence="3" id="KW-1185">Reference proteome</keyword>
<protein>
    <submittedName>
        <fullName evidence="2">Uncharacterized protein</fullName>
    </submittedName>
</protein>
<feature type="compositionally biased region" description="Polar residues" evidence="1">
    <location>
        <begin position="425"/>
        <end position="435"/>
    </location>
</feature>
<evidence type="ECO:0000313" key="2">
    <source>
        <dbReference type="EMBL" id="EPS94219.1"/>
    </source>
</evidence>
<evidence type="ECO:0000256" key="1">
    <source>
        <dbReference type="SAM" id="MobiDB-lite"/>
    </source>
</evidence>
<dbReference type="HOGENOM" id="CLU_495250_0_0_1"/>
<dbReference type="EMBL" id="KE504241">
    <property type="protein sequence ID" value="EPS94219.1"/>
    <property type="molecule type" value="Genomic_DNA"/>
</dbReference>
<dbReference type="InParanoid" id="S8F5R5"/>